<dbReference type="OrthoDB" id="9793254at2"/>
<keyword evidence="3" id="KW-1185">Reference proteome</keyword>
<comment type="caution">
    <text evidence="2">The sequence shown here is derived from an EMBL/GenBank/DDBJ whole genome shotgun (WGS) entry which is preliminary data.</text>
</comment>
<organism evidence="2 3">
    <name type="scientific">Lacibacter luteus</name>
    <dbReference type="NCBI Taxonomy" id="2508719"/>
    <lineage>
        <taxon>Bacteria</taxon>
        <taxon>Pseudomonadati</taxon>
        <taxon>Bacteroidota</taxon>
        <taxon>Chitinophagia</taxon>
        <taxon>Chitinophagales</taxon>
        <taxon>Chitinophagaceae</taxon>
        <taxon>Lacibacter</taxon>
    </lineage>
</organism>
<dbReference type="AlphaFoldDB" id="A0A4Q1CM34"/>
<proteinExistence type="predicted"/>
<evidence type="ECO:0000313" key="2">
    <source>
        <dbReference type="EMBL" id="RXK61834.1"/>
    </source>
</evidence>
<evidence type="ECO:0000313" key="3">
    <source>
        <dbReference type="Proteomes" id="UP000290204"/>
    </source>
</evidence>
<dbReference type="Pfam" id="PF01814">
    <property type="entry name" value="Hemerythrin"/>
    <property type="match status" value="1"/>
</dbReference>
<name>A0A4Q1CM34_9BACT</name>
<accession>A0A4Q1CM34</accession>
<feature type="domain" description="Hemerythrin-like" evidence="1">
    <location>
        <begin position="11"/>
        <end position="122"/>
    </location>
</feature>
<dbReference type="EMBL" id="SDHW01000001">
    <property type="protein sequence ID" value="RXK61834.1"/>
    <property type="molecule type" value="Genomic_DNA"/>
</dbReference>
<sequence>MKRAEQLQKLSHQHHNGLMAVLLLKKGIEKKAAVDVLSSFIVHCWENELRTHFIKEEVYLHPHFLHLPDLMPMYEQMKAEHHTMRRMIDAVRNGETSEELITSFYTQLEQHIRFEERELFAYIQEHILEEHFAALEKSLGVLTASACSDYPIKFWE</sequence>
<gene>
    <name evidence="2" type="ORF">ESA94_02125</name>
</gene>
<dbReference type="Gene3D" id="1.20.120.520">
    <property type="entry name" value="nmb1532 protein domain like"/>
    <property type="match status" value="1"/>
</dbReference>
<reference evidence="2 3" key="1">
    <citation type="submission" date="2019-01" db="EMBL/GenBank/DDBJ databases">
        <title>Lacibacter sp. strain TTM-7.</title>
        <authorList>
            <person name="Chen W.-M."/>
        </authorList>
    </citation>
    <scope>NUCLEOTIDE SEQUENCE [LARGE SCALE GENOMIC DNA]</scope>
    <source>
        <strain evidence="2 3">TTM-7</strain>
    </source>
</reference>
<dbReference type="RefSeq" id="WP_129129206.1">
    <property type="nucleotide sequence ID" value="NZ_SDHW01000001.1"/>
</dbReference>
<dbReference type="InterPro" id="IPR012312">
    <property type="entry name" value="Hemerythrin-like"/>
</dbReference>
<evidence type="ECO:0000259" key="1">
    <source>
        <dbReference type="Pfam" id="PF01814"/>
    </source>
</evidence>
<dbReference type="Proteomes" id="UP000290204">
    <property type="component" value="Unassembled WGS sequence"/>
</dbReference>
<protein>
    <submittedName>
        <fullName evidence="2">Hemerythrin domain-containing protein</fullName>
    </submittedName>
</protein>